<feature type="transmembrane region" description="Helical" evidence="9">
    <location>
        <begin position="484"/>
        <end position="505"/>
    </location>
</feature>
<evidence type="ECO:0000313" key="11">
    <source>
        <dbReference type="EMBL" id="CAG9766971.1"/>
    </source>
</evidence>
<dbReference type="PROSITE" id="PS00211">
    <property type="entry name" value="ABC_TRANSPORTER_1"/>
    <property type="match status" value="1"/>
</dbReference>
<dbReference type="PANTHER" id="PTHR48041">
    <property type="entry name" value="ABC TRANSPORTER G FAMILY MEMBER 28"/>
    <property type="match status" value="1"/>
</dbReference>
<feature type="transmembrane region" description="Helical" evidence="9">
    <location>
        <begin position="417"/>
        <end position="445"/>
    </location>
</feature>
<evidence type="ECO:0000256" key="5">
    <source>
        <dbReference type="ARBA" id="ARBA00022741"/>
    </source>
</evidence>
<keyword evidence="6" id="KW-0067">ATP-binding</keyword>
<dbReference type="InterPro" id="IPR013525">
    <property type="entry name" value="ABC2_TM"/>
</dbReference>
<dbReference type="SUPFAM" id="SSF52540">
    <property type="entry name" value="P-loop containing nucleoside triphosphate hydrolases"/>
    <property type="match status" value="1"/>
</dbReference>
<dbReference type="GO" id="GO:0016887">
    <property type="term" value="F:ATP hydrolysis activity"/>
    <property type="evidence" value="ECO:0007669"/>
    <property type="project" value="InterPro"/>
</dbReference>
<dbReference type="CDD" id="cd03213">
    <property type="entry name" value="ABCG_EPDR"/>
    <property type="match status" value="1"/>
</dbReference>
<evidence type="ECO:0000259" key="10">
    <source>
        <dbReference type="PROSITE" id="PS50893"/>
    </source>
</evidence>
<dbReference type="AlphaFoldDB" id="A0A9N9QNM2"/>
<feature type="transmembrane region" description="Helical" evidence="9">
    <location>
        <begin position="377"/>
        <end position="397"/>
    </location>
</feature>
<comment type="similarity">
    <text evidence="2">Belongs to the ABC transporter superfamily. ABCG family. Eye pigment precursor importer (TC 3.A.1.204) subfamily.</text>
</comment>
<evidence type="ECO:0000313" key="12">
    <source>
        <dbReference type="Proteomes" id="UP001152799"/>
    </source>
</evidence>
<organism evidence="11 12">
    <name type="scientific">Ceutorhynchus assimilis</name>
    <name type="common">cabbage seed weevil</name>
    <dbReference type="NCBI Taxonomy" id="467358"/>
    <lineage>
        <taxon>Eukaryota</taxon>
        <taxon>Metazoa</taxon>
        <taxon>Ecdysozoa</taxon>
        <taxon>Arthropoda</taxon>
        <taxon>Hexapoda</taxon>
        <taxon>Insecta</taxon>
        <taxon>Pterygota</taxon>
        <taxon>Neoptera</taxon>
        <taxon>Endopterygota</taxon>
        <taxon>Coleoptera</taxon>
        <taxon>Polyphaga</taxon>
        <taxon>Cucujiformia</taxon>
        <taxon>Curculionidae</taxon>
        <taxon>Ceutorhynchinae</taxon>
        <taxon>Ceutorhynchus</taxon>
    </lineage>
</organism>
<evidence type="ECO:0000256" key="1">
    <source>
        <dbReference type="ARBA" id="ARBA00004141"/>
    </source>
</evidence>
<sequence length="619" mass="70466">MDEISSSICRLPKSARVDIEFQELGYTVPQGRNGSKLILRNISGHFRSNQLTAILGPSGAGKSTLLNVLAGYKCRTATGEILINGKPRNMKLFRELSRYIMQEDLMQPMLTVQEAMMVAANLKLGHEVSKKEKENSIAEILELLRLQSTTHTQTTQLSGGEKKRLSIALELLNNPPVLFLDEPTTGLDDLSCSQCVNLLKQIAQGGRTIICSIHTPSAKMFSVFDNVYIMSAGQCIYQGYGPEVVPFLADIGLECPKHFNPADFIIEVACQEYGNFQDRIVSAIDNGKSTYAKSKTHQNNEEIQYSQGIHIFEQEISLRGSSWTMQFSILLLRMWKQMYRDKSYLILRTVLHILIGCLVGALYIGMGKDGSKTIFNFGFYFTCIIFFMYIPMMPVLLQFPREYQMIKREHFNKWYRLSAYFAALTTSTIPVQLVLGSLYITMVYYLTDQPMELGRLATFYAICMLTGIISESFGLLIASQLSLVNAMFVGPVLAVPFMLLAVYGFGSGYENIPSLIKFAMYFSYLRYSLEGLIHTMLTGREKLRCPEDEDFCIWTDLDLFMKQMGMENTILWLDFVALIVIYVIFRFGFYYLLRQRLRPNKTFMALEYIGRLVKSHIAR</sequence>
<dbReference type="Proteomes" id="UP001152799">
    <property type="component" value="Chromosome 3"/>
</dbReference>
<name>A0A9N9QNM2_9CUCU</name>
<dbReference type="Gene3D" id="3.40.50.300">
    <property type="entry name" value="P-loop containing nucleotide triphosphate hydrolases"/>
    <property type="match status" value="1"/>
</dbReference>
<evidence type="ECO:0000256" key="7">
    <source>
        <dbReference type="ARBA" id="ARBA00022989"/>
    </source>
</evidence>
<dbReference type="FunFam" id="3.40.50.300:FF:001077">
    <property type="entry name" value="Uncharacterized protein, isoform A"/>
    <property type="match status" value="1"/>
</dbReference>
<keyword evidence="8 9" id="KW-0472">Membrane</keyword>
<keyword evidence="5" id="KW-0547">Nucleotide-binding</keyword>
<keyword evidence="3" id="KW-0813">Transport</keyword>
<evidence type="ECO:0000256" key="9">
    <source>
        <dbReference type="SAM" id="Phobius"/>
    </source>
</evidence>
<keyword evidence="7 9" id="KW-1133">Transmembrane helix</keyword>
<keyword evidence="4 9" id="KW-0812">Transmembrane</keyword>
<dbReference type="GO" id="GO:0140359">
    <property type="term" value="F:ABC-type transporter activity"/>
    <property type="evidence" value="ECO:0007669"/>
    <property type="project" value="InterPro"/>
</dbReference>
<evidence type="ECO:0000256" key="3">
    <source>
        <dbReference type="ARBA" id="ARBA00022448"/>
    </source>
</evidence>
<evidence type="ECO:0000256" key="8">
    <source>
        <dbReference type="ARBA" id="ARBA00023136"/>
    </source>
</evidence>
<dbReference type="OrthoDB" id="66620at2759"/>
<dbReference type="GO" id="GO:0005524">
    <property type="term" value="F:ATP binding"/>
    <property type="evidence" value="ECO:0007669"/>
    <property type="project" value="UniProtKB-KW"/>
</dbReference>
<evidence type="ECO:0000256" key="6">
    <source>
        <dbReference type="ARBA" id="ARBA00022840"/>
    </source>
</evidence>
<proteinExistence type="inferred from homology"/>
<evidence type="ECO:0000256" key="2">
    <source>
        <dbReference type="ARBA" id="ARBA00005814"/>
    </source>
</evidence>
<protein>
    <recommendedName>
        <fullName evidence="10">ABC transporter domain-containing protein</fullName>
    </recommendedName>
</protein>
<dbReference type="InterPro" id="IPR050352">
    <property type="entry name" value="ABCG_transporters"/>
</dbReference>
<dbReference type="InterPro" id="IPR027417">
    <property type="entry name" value="P-loop_NTPase"/>
</dbReference>
<feature type="transmembrane region" description="Helical" evidence="9">
    <location>
        <begin position="570"/>
        <end position="593"/>
    </location>
</feature>
<gene>
    <name evidence="11" type="ORF">CEUTPL_LOCUS7539</name>
</gene>
<feature type="transmembrane region" description="Helical" evidence="9">
    <location>
        <begin position="345"/>
        <end position="365"/>
    </location>
</feature>
<dbReference type="EMBL" id="OU892279">
    <property type="protein sequence ID" value="CAG9766971.1"/>
    <property type="molecule type" value="Genomic_DNA"/>
</dbReference>
<keyword evidence="12" id="KW-1185">Reference proteome</keyword>
<evidence type="ECO:0000256" key="4">
    <source>
        <dbReference type="ARBA" id="ARBA00022692"/>
    </source>
</evidence>
<dbReference type="InterPro" id="IPR017871">
    <property type="entry name" value="ABC_transporter-like_CS"/>
</dbReference>
<feature type="domain" description="ABC transporter" evidence="10">
    <location>
        <begin position="19"/>
        <end position="257"/>
    </location>
</feature>
<dbReference type="PROSITE" id="PS50893">
    <property type="entry name" value="ABC_TRANSPORTER_2"/>
    <property type="match status" value="1"/>
</dbReference>
<dbReference type="SMART" id="SM00382">
    <property type="entry name" value="AAA"/>
    <property type="match status" value="1"/>
</dbReference>
<dbReference type="InterPro" id="IPR003439">
    <property type="entry name" value="ABC_transporter-like_ATP-bd"/>
</dbReference>
<reference evidence="11" key="1">
    <citation type="submission" date="2022-01" db="EMBL/GenBank/DDBJ databases">
        <authorList>
            <person name="King R."/>
        </authorList>
    </citation>
    <scope>NUCLEOTIDE SEQUENCE</scope>
</reference>
<comment type="subcellular location">
    <subcellularLocation>
        <location evidence="1">Membrane</location>
        <topology evidence="1">Multi-pass membrane protein</topology>
    </subcellularLocation>
</comment>
<dbReference type="InterPro" id="IPR003593">
    <property type="entry name" value="AAA+_ATPase"/>
</dbReference>
<dbReference type="Pfam" id="PF01061">
    <property type="entry name" value="ABC2_membrane"/>
    <property type="match status" value="1"/>
</dbReference>
<accession>A0A9N9QNM2</accession>
<feature type="transmembrane region" description="Helical" evidence="9">
    <location>
        <begin position="457"/>
        <end position="477"/>
    </location>
</feature>
<dbReference type="GO" id="GO:0005886">
    <property type="term" value="C:plasma membrane"/>
    <property type="evidence" value="ECO:0007669"/>
    <property type="project" value="TreeGrafter"/>
</dbReference>
<dbReference type="PANTHER" id="PTHR48041:SF15">
    <property type="entry name" value="FI05267P"/>
    <property type="match status" value="1"/>
</dbReference>
<dbReference type="Pfam" id="PF00005">
    <property type="entry name" value="ABC_tran"/>
    <property type="match status" value="1"/>
</dbReference>